<feature type="region of interest" description="Disordered" evidence="1">
    <location>
        <begin position="354"/>
        <end position="373"/>
    </location>
</feature>
<evidence type="ECO:0000313" key="2">
    <source>
        <dbReference type="EMBL" id="SCL60036.1"/>
    </source>
</evidence>
<dbReference type="PANTHER" id="PTHR14136:SF17">
    <property type="entry name" value="BTB_POZ DOMAIN-CONTAINING PROTEIN KCTD9"/>
    <property type="match status" value="1"/>
</dbReference>
<dbReference type="EMBL" id="CP109071">
    <property type="protein sequence ID" value="WSA35195.1"/>
    <property type="molecule type" value="Genomic_DNA"/>
</dbReference>
<evidence type="ECO:0000313" key="3">
    <source>
        <dbReference type="EMBL" id="WSA35195.1"/>
    </source>
</evidence>
<dbReference type="InterPro" id="IPR051082">
    <property type="entry name" value="Pentapeptide-BTB/POZ_domain"/>
</dbReference>
<dbReference type="RefSeq" id="WP_176733692.1">
    <property type="nucleotide sequence ID" value="NZ_CP109071.1"/>
</dbReference>
<dbReference type="SUPFAM" id="SSF141571">
    <property type="entry name" value="Pentapeptide repeat-like"/>
    <property type="match status" value="1"/>
</dbReference>
<accession>A0A1C6V169</accession>
<name>A0A1C6V169_9ACTN</name>
<sequence length="373" mass="39161">MPVVQPERQSRVQVVFQGVTALTAVAALLFTAQSLVYTADATRATRAQIDLAARGQIADRFNRAIDQLGQTGLDKLSVRLGGIYSLERIMRDSPEDEPTVIAVLSAFLRTNARRKAEPVRSADPLKSPKPPPAAPEDVRAAFAVLARRPHPEHEQNRRLDLAGTQLSLPEISLPHASLRDANLRDADLSFSDLTNADLSSADLVGIYLNGANLSGANLAGSYMSYAKLSVAILDGANLTNTTLGFAYLGGADLGGADLRDADLSGADLGDADLSNANLTGADLRGADLNEANLTAANLTGARLDDADLINTNLTGTHLTGADLSGADLDGADLSGVTGLTSEAVRCSRVGERTRLPTGVTRPSDVPVSKRPFC</sequence>
<dbReference type="Pfam" id="PF00805">
    <property type="entry name" value="Pentapeptide"/>
    <property type="match status" value="3"/>
</dbReference>
<evidence type="ECO:0000313" key="4">
    <source>
        <dbReference type="Proteomes" id="UP000199343"/>
    </source>
</evidence>
<dbReference type="AlphaFoldDB" id="A0A1C6V169"/>
<organism evidence="2 4">
    <name type="scientific">Micromonospora peucetia</name>
    <dbReference type="NCBI Taxonomy" id="47871"/>
    <lineage>
        <taxon>Bacteria</taxon>
        <taxon>Bacillati</taxon>
        <taxon>Actinomycetota</taxon>
        <taxon>Actinomycetes</taxon>
        <taxon>Micromonosporales</taxon>
        <taxon>Micromonosporaceae</taxon>
        <taxon>Micromonospora</taxon>
    </lineage>
</organism>
<proteinExistence type="predicted"/>
<dbReference type="Proteomes" id="UP001334804">
    <property type="component" value="Chromosome"/>
</dbReference>
<dbReference type="Gene3D" id="2.160.20.80">
    <property type="entry name" value="E3 ubiquitin-protein ligase SopA"/>
    <property type="match status" value="1"/>
</dbReference>
<reference evidence="3 5" key="2">
    <citation type="submission" date="2022-10" db="EMBL/GenBank/DDBJ databases">
        <title>The complete genomes of actinobacterial strains from the NBC collection.</title>
        <authorList>
            <person name="Joergensen T.S."/>
            <person name="Alvarez Arevalo M."/>
            <person name="Sterndorff E.B."/>
            <person name="Faurdal D."/>
            <person name="Vuksanovic O."/>
            <person name="Mourched A.-S."/>
            <person name="Charusanti P."/>
            <person name="Shaw S."/>
            <person name="Blin K."/>
            <person name="Weber T."/>
        </authorList>
    </citation>
    <scope>NUCLEOTIDE SEQUENCE [LARGE SCALE GENOMIC DNA]</scope>
    <source>
        <strain evidence="3 5">NBC 01809</strain>
    </source>
</reference>
<dbReference type="PANTHER" id="PTHR14136">
    <property type="entry name" value="BTB_POZ DOMAIN-CONTAINING PROTEIN KCTD9"/>
    <property type="match status" value="1"/>
</dbReference>
<dbReference type="STRING" id="47871.GA0070608_2245"/>
<keyword evidence="5" id="KW-1185">Reference proteome</keyword>
<feature type="region of interest" description="Disordered" evidence="1">
    <location>
        <begin position="115"/>
        <end position="135"/>
    </location>
</feature>
<dbReference type="EMBL" id="FMIC01000002">
    <property type="protein sequence ID" value="SCL60036.1"/>
    <property type="molecule type" value="Genomic_DNA"/>
</dbReference>
<dbReference type="Proteomes" id="UP000199343">
    <property type="component" value="Unassembled WGS sequence"/>
</dbReference>
<protein>
    <submittedName>
        <fullName evidence="3">Pentapeptide repeat-containing protein</fullName>
    </submittedName>
    <submittedName>
        <fullName evidence="2">Uncharacterized protein YjbI, contains pentapeptide repeats</fullName>
    </submittedName>
</protein>
<evidence type="ECO:0000256" key="1">
    <source>
        <dbReference type="SAM" id="MobiDB-lite"/>
    </source>
</evidence>
<evidence type="ECO:0000313" key="5">
    <source>
        <dbReference type="Proteomes" id="UP001334804"/>
    </source>
</evidence>
<gene>
    <name evidence="2" type="ORF">GA0070608_2245</name>
    <name evidence="3" type="ORF">OIE14_14695</name>
</gene>
<reference evidence="2 4" key="1">
    <citation type="submission" date="2016-06" db="EMBL/GenBank/DDBJ databases">
        <authorList>
            <person name="Kjaerup R.B."/>
            <person name="Dalgaard T.S."/>
            <person name="Juul-Madsen H.R."/>
        </authorList>
    </citation>
    <scope>NUCLEOTIDE SEQUENCE [LARGE SCALE GENOMIC DNA]</scope>
    <source>
        <strain evidence="2 4">DSM 43363</strain>
    </source>
</reference>
<dbReference type="InterPro" id="IPR001646">
    <property type="entry name" value="5peptide_repeat"/>
</dbReference>